<dbReference type="GO" id="GO:0003700">
    <property type="term" value="F:DNA-binding transcription factor activity"/>
    <property type="evidence" value="ECO:0007669"/>
    <property type="project" value="InterPro"/>
</dbReference>
<dbReference type="InterPro" id="IPR023187">
    <property type="entry name" value="Tscrpt_reg_MarR-type_CS"/>
</dbReference>
<dbReference type="Gene3D" id="1.10.10.10">
    <property type="entry name" value="Winged helix-like DNA-binding domain superfamily/Winged helix DNA-binding domain"/>
    <property type="match status" value="1"/>
</dbReference>
<dbReference type="SUPFAM" id="SSF46785">
    <property type="entry name" value="Winged helix' DNA-binding domain"/>
    <property type="match status" value="1"/>
</dbReference>
<keyword evidence="1" id="KW-0805">Transcription regulation</keyword>
<dbReference type="OrthoDB" id="7349109at2"/>
<evidence type="ECO:0000259" key="4">
    <source>
        <dbReference type="PROSITE" id="PS50995"/>
    </source>
</evidence>
<dbReference type="GO" id="GO:0003677">
    <property type="term" value="F:DNA binding"/>
    <property type="evidence" value="ECO:0007669"/>
    <property type="project" value="UniProtKB-KW"/>
</dbReference>
<keyword evidence="6" id="KW-1185">Reference proteome</keyword>
<evidence type="ECO:0000256" key="1">
    <source>
        <dbReference type="ARBA" id="ARBA00023015"/>
    </source>
</evidence>
<dbReference type="InterPro" id="IPR000835">
    <property type="entry name" value="HTH_MarR-typ"/>
</dbReference>
<dbReference type="Proteomes" id="UP000027432">
    <property type="component" value="Unassembled WGS sequence"/>
</dbReference>
<dbReference type="PANTHER" id="PTHR33164">
    <property type="entry name" value="TRANSCRIPTIONAL REGULATOR, MARR FAMILY"/>
    <property type="match status" value="1"/>
</dbReference>
<dbReference type="PRINTS" id="PR00598">
    <property type="entry name" value="HTHMARR"/>
</dbReference>
<reference evidence="5 6" key="1">
    <citation type="submission" date="2013-07" db="EMBL/GenBank/DDBJ databases">
        <title>Thioclava pacifica DSM 10166 Genome Sequencing.</title>
        <authorList>
            <person name="Lai Q."/>
            <person name="Shao Z."/>
        </authorList>
    </citation>
    <scope>NUCLEOTIDE SEQUENCE [LARGE SCALE GENOMIC DNA]</scope>
    <source>
        <strain evidence="5 6">DSM 10166</strain>
    </source>
</reference>
<dbReference type="eggNOG" id="COG1846">
    <property type="taxonomic scope" value="Bacteria"/>
</dbReference>
<dbReference type="PANTHER" id="PTHR33164:SF95">
    <property type="entry name" value="TRANSCRIPTIONAL REGULATOR"/>
    <property type="match status" value="1"/>
</dbReference>
<evidence type="ECO:0000313" key="5">
    <source>
        <dbReference type="EMBL" id="KEO50902.1"/>
    </source>
</evidence>
<dbReference type="Pfam" id="PF01047">
    <property type="entry name" value="MarR"/>
    <property type="match status" value="1"/>
</dbReference>
<evidence type="ECO:0000256" key="3">
    <source>
        <dbReference type="ARBA" id="ARBA00023163"/>
    </source>
</evidence>
<evidence type="ECO:0000313" key="6">
    <source>
        <dbReference type="Proteomes" id="UP000027432"/>
    </source>
</evidence>
<dbReference type="AlphaFoldDB" id="A0A074JND3"/>
<proteinExistence type="predicted"/>
<feature type="domain" description="HTH marR-type" evidence="4">
    <location>
        <begin position="8"/>
        <end position="139"/>
    </location>
</feature>
<keyword evidence="2" id="KW-0238">DNA-binding</keyword>
<dbReference type="InterPro" id="IPR036388">
    <property type="entry name" value="WH-like_DNA-bd_sf"/>
</dbReference>
<accession>A0A074JND3</accession>
<dbReference type="EMBL" id="AUND01000040">
    <property type="protein sequence ID" value="KEO50902.1"/>
    <property type="molecule type" value="Genomic_DNA"/>
</dbReference>
<dbReference type="PROSITE" id="PS01117">
    <property type="entry name" value="HTH_MARR_1"/>
    <property type="match status" value="1"/>
</dbReference>
<name>A0A074JND3_9RHOB</name>
<dbReference type="GO" id="GO:0006950">
    <property type="term" value="P:response to stress"/>
    <property type="evidence" value="ECO:0007669"/>
    <property type="project" value="TreeGrafter"/>
</dbReference>
<dbReference type="SMART" id="SM00347">
    <property type="entry name" value="HTH_MARR"/>
    <property type="match status" value="1"/>
</dbReference>
<keyword evidence="3" id="KW-0804">Transcription</keyword>
<dbReference type="RefSeq" id="WP_038079659.1">
    <property type="nucleotide sequence ID" value="NZ_AUND01000040.1"/>
</dbReference>
<dbReference type="InterPro" id="IPR036390">
    <property type="entry name" value="WH_DNA-bd_sf"/>
</dbReference>
<protein>
    <recommendedName>
        <fullName evidence="4">HTH marR-type domain-containing protein</fullName>
    </recommendedName>
</protein>
<dbReference type="InterPro" id="IPR039422">
    <property type="entry name" value="MarR/SlyA-like"/>
</dbReference>
<sequence length="159" mass="17936">MSVIHELPGHLIRRLHQISVSAFTHEVGAAGFDLTPVQFAALRMLKEYPDIDQATLAGLIAYDRVTLGGVVNRLEARGLIERTINETDRRARQLRLTERGESVLTTVWPAVRRTQETILKDLTPEEQETLLRLLRKMADANNELSRAPLRPTPPKTPAR</sequence>
<dbReference type="STRING" id="1353537.TP2_13520"/>
<dbReference type="PROSITE" id="PS50995">
    <property type="entry name" value="HTH_MARR_2"/>
    <property type="match status" value="1"/>
</dbReference>
<comment type="caution">
    <text evidence="5">The sequence shown here is derived from an EMBL/GenBank/DDBJ whole genome shotgun (WGS) entry which is preliminary data.</text>
</comment>
<organism evidence="5 6">
    <name type="scientific">Thioclava pacifica DSM 10166</name>
    <dbReference type="NCBI Taxonomy" id="1353537"/>
    <lineage>
        <taxon>Bacteria</taxon>
        <taxon>Pseudomonadati</taxon>
        <taxon>Pseudomonadota</taxon>
        <taxon>Alphaproteobacteria</taxon>
        <taxon>Rhodobacterales</taxon>
        <taxon>Paracoccaceae</taxon>
        <taxon>Thioclava</taxon>
    </lineage>
</organism>
<evidence type="ECO:0000256" key="2">
    <source>
        <dbReference type="ARBA" id="ARBA00023125"/>
    </source>
</evidence>
<gene>
    <name evidence="5" type="ORF">TP2_13520</name>
</gene>